<dbReference type="GO" id="GO:0032259">
    <property type="term" value="P:methylation"/>
    <property type="evidence" value="ECO:0007669"/>
    <property type="project" value="UniProtKB-KW"/>
</dbReference>
<dbReference type="AlphaFoldDB" id="A0A2P2CKN3"/>
<organism evidence="6">
    <name type="scientific">metagenome</name>
    <dbReference type="NCBI Taxonomy" id="256318"/>
    <lineage>
        <taxon>unclassified sequences</taxon>
        <taxon>metagenomes</taxon>
    </lineage>
</organism>
<keyword evidence="2 6" id="KW-0808">Transferase</keyword>
<gene>
    <name evidence="6" type="ORF">NOCA180150</name>
</gene>
<dbReference type="SUPFAM" id="SSF46785">
    <property type="entry name" value="Winged helix' DNA-binding domain"/>
    <property type="match status" value="1"/>
</dbReference>
<evidence type="ECO:0000259" key="4">
    <source>
        <dbReference type="Pfam" id="PF00891"/>
    </source>
</evidence>
<dbReference type="InterPro" id="IPR036388">
    <property type="entry name" value="WH-like_DNA-bd_sf"/>
</dbReference>
<feature type="domain" description="O-methyltransferase dimerisation" evidence="5">
    <location>
        <begin position="35"/>
        <end position="110"/>
    </location>
</feature>
<dbReference type="PANTHER" id="PTHR43712:SF2">
    <property type="entry name" value="O-METHYLTRANSFERASE CICE"/>
    <property type="match status" value="1"/>
</dbReference>
<name>A0A2P2CKN3_9ZZZZ</name>
<dbReference type="Pfam" id="PF08100">
    <property type="entry name" value="Dimerisation"/>
    <property type="match status" value="1"/>
</dbReference>
<dbReference type="GO" id="GO:0008171">
    <property type="term" value="F:O-methyltransferase activity"/>
    <property type="evidence" value="ECO:0007669"/>
    <property type="project" value="InterPro"/>
</dbReference>
<proteinExistence type="predicted"/>
<evidence type="ECO:0000313" key="6">
    <source>
        <dbReference type="EMBL" id="CUR62506.1"/>
    </source>
</evidence>
<evidence type="ECO:0000256" key="3">
    <source>
        <dbReference type="ARBA" id="ARBA00022691"/>
    </source>
</evidence>
<protein>
    <submittedName>
        <fullName evidence="6">Putative O-methyltransferase</fullName>
        <ecNumber evidence="6">2.1.1.-</ecNumber>
    </submittedName>
</protein>
<dbReference type="InterPro" id="IPR012967">
    <property type="entry name" value="COMT_dimerisation"/>
</dbReference>
<dbReference type="Pfam" id="PF00891">
    <property type="entry name" value="Methyltransf_2"/>
    <property type="match status" value="1"/>
</dbReference>
<evidence type="ECO:0000256" key="2">
    <source>
        <dbReference type="ARBA" id="ARBA00022679"/>
    </source>
</evidence>
<sequence>MAKLPPVRVVRAATSVRTALQSLTRRMVPPEVDLLELTSGFMATHTVYAVARLGVADALGDGPRPAAEVAAGLGTDPDATYRLLRAAAALRLLREDTSGRFALTPLGATLRADRDDSMRPVVLMIGDPAYQAVWGRLPESVTTGAPSAEAALGVPMWEYLDRDPQFAGAFNDAMTRLSSLDWPTVEAAYDFTPFSTIVDVGGGHGQLLARMLGAAPAATGVLLERESVIAGAEAHLREAGVLARCRLEAGSIFETAPDDGDLYVLRRVLHDFDDDWATAILATVRRHMPDGATLLLMESIVPPGNDPHFAKSLDLDMLVFVGGRERTEPEYAALLERSGFRMTRVVPTISTISLVEAEAGR</sequence>
<keyword evidence="1 6" id="KW-0489">Methyltransferase</keyword>
<dbReference type="GO" id="GO:0046983">
    <property type="term" value="F:protein dimerization activity"/>
    <property type="evidence" value="ECO:0007669"/>
    <property type="project" value="InterPro"/>
</dbReference>
<feature type="domain" description="O-methyltransferase C-terminal" evidence="4">
    <location>
        <begin position="134"/>
        <end position="341"/>
    </location>
</feature>
<evidence type="ECO:0000259" key="5">
    <source>
        <dbReference type="Pfam" id="PF08100"/>
    </source>
</evidence>
<dbReference type="SUPFAM" id="SSF53335">
    <property type="entry name" value="S-adenosyl-L-methionine-dependent methyltransferases"/>
    <property type="match status" value="1"/>
</dbReference>
<dbReference type="Gene3D" id="1.10.287.1350">
    <property type="match status" value="1"/>
</dbReference>
<dbReference type="Gene3D" id="3.40.50.150">
    <property type="entry name" value="Vaccinia Virus protein VP39"/>
    <property type="match status" value="1"/>
</dbReference>
<dbReference type="PANTHER" id="PTHR43712">
    <property type="entry name" value="PUTATIVE (AFU_ORTHOLOGUE AFUA_4G14580)-RELATED"/>
    <property type="match status" value="1"/>
</dbReference>
<dbReference type="PROSITE" id="PS51683">
    <property type="entry name" value="SAM_OMT_II"/>
    <property type="match status" value="1"/>
</dbReference>
<accession>A0A2P2CKN3</accession>
<dbReference type="Gene3D" id="1.10.10.10">
    <property type="entry name" value="Winged helix-like DNA-binding domain superfamily/Winged helix DNA-binding domain"/>
    <property type="match status" value="1"/>
</dbReference>
<dbReference type="InterPro" id="IPR029063">
    <property type="entry name" value="SAM-dependent_MTases_sf"/>
</dbReference>
<dbReference type="InterPro" id="IPR001077">
    <property type="entry name" value="COMT_C"/>
</dbReference>
<dbReference type="EMBL" id="CZKB01000028">
    <property type="protein sequence ID" value="CUR62506.1"/>
    <property type="molecule type" value="Genomic_DNA"/>
</dbReference>
<evidence type="ECO:0000256" key="1">
    <source>
        <dbReference type="ARBA" id="ARBA00022603"/>
    </source>
</evidence>
<dbReference type="EC" id="2.1.1.-" evidence="6"/>
<reference evidence="6" key="1">
    <citation type="submission" date="2015-08" db="EMBL/GenBank/DDBJ databases">
        <authorList>
            <person name="Babu N.S."/>
            <person name="Beckwith C.J."/>
            <person name="Beseler K.G."/>
            <person name="Brison A."/>
            <person name="Carone J.V."/>
            <person name="Caskin T.P."/>
            <person name="Diamond M."/>
            <person name="Durham M.E."/>
            <person name="Foxe J.M."/>
            <person name="Go M."/>
            <person name="Henderson B.A."/>
            <person name="Jones I.B."/>
            <person name="McGettigan J.A."/>
            <person name="Micheletti S.J."/>
            <person name="Nasrallah M.E."/>
            <person name="Ortiz D."/>
            <person name="Piller C.R."/>
            <person name="Privatt S.R."/>
            <person name="Schneider S.L."/>
            <person name="Sharp S."/>
            <person name="Smith T.C."/>
            <person name="Stanton J.D."/>
            <person name="Ullery H.E."/>
            <person name="Wilson R.J."/>
            <person name="Serrano M.G."/>
            <person name="Buck G."/>
            <person name="Lee V."/>
            <person name="Wang Y."/>
            <person name="Carvalho R."/>
            <person name="Voegtly L."/>
            <person name="Shi R."/>
            <person name="Duckworth R."/>
            <person name="Johnson A."/>
            <person name="Loviza R."/>
            <person name="Walstead R."/>
            <person name="Shah Z."/>
            <person name="Kiflezghi M."/>
            <person name="Wade K."/>
            <person name="Ball S.L."/>
            <person name="Bradley K.W."/>
            <person name="Asai D.J."/>
            <person name="Bowman C.A."/>
            <person name="Russell D.A."/>
            <person name="Pope W.H."/>
            <person name="Jacobs-Sera D."/>
            <person name="Hendrix R.W."/>
            <person name="Hatfull G.F."/>
        </authorList>
    </citation>
    <scope>NUCLEOTIDE SEQUENCE</scope>
</reference>
<dbReference type="InterPro" id="IPR036390">
    <property type="entry name" value="WH_DNA-bd_sf"/>
</dbReference>
<keyword evidence="3" id="KW-0949">S-adenosyl-L-methionine</keyword>
<dbReference type="InterPro" id="IPR016461">
    <property type="entry name" value="COMT-like"/>
</dbReference>
<dbReference type="PIRSF" id="PIRSF005739">
    <property type="entry name" value="O-mtase"/>
    <property type="match status" value="1"/>
</dbReference>